<feature type="region of interest" description="Disordered" evidence="3">
    <location>
        <begin position="1"/>
        <end position="38"/>
    </location>
</feature>
<gene>
    <name evidence="7" type="ORF">MBM_04720</name>
</gene>
<dbReference type="Pfam" id="PF08448">
    <property type="entry name" value="PAS_4"/>
    <property type="match status" value="1"/>
</dbReference>
<evidence type="ECO:0000259" key="4">
    <source>
        <dbReference type="PROSITE" id="PS50109"/>
    </source>
</evidence>
<dbReference type="InterPro" id="IPR000014">
    <property type="entry name" value="PAS"/>
</dbReference>
<dbReference type="OMA" id="RQKWMEG"/>
<evidence type="ECO:0000256" key="1">
    <source>
        <dbReference type="ARBA" id="ARBA00022553"/>
    </source>
</evidence>
<dbReference type="Pfam" id="PF02518">
    <property type="entry name" value="HATPase_c"/>
    <property type="match status" value="1"/>
</dbReference>
<feature type="domain" description="PAS" evidence="6">
    <location>
        <begin position="569"/>
        <end position="639"/>
    </location>
</feature>
<feature type="domain" description="Response regulatory" evidence="5">
    <location>
        <begin position="1036"/>
        <end position="1167"/>
    </location>
</feature>
<dbReference type="NCBIfam" id="TIGR00229">
    <property type="entry name" value="sensory_box"/>
    <property type="match status" value="1"/>
</dbReference>
<dbReference type="PANTHER" id="PTHR43719:SF30">
    <property type="entry name" value="TWO-COMPONENT SYSTEM RESPONSE REGULATOR"/>
    <property type="match status" value="1"/>
</dbReference>
<dbReference type="InterPro" id="IPR050956">
    <property type="entry name" value="2C_system_His_kinase"/>
</dbReference>
<dbReference type="InterPro" id="IPR013656">
    <property type="entry name" value="PAS_4"/>
</dbReference>
<dbReference type="CDD" id="cd00130">
    <property type="entry name" value="PAS"/>
    <property type="match status" value="1"/>
</dbReference>
<evidence type="ECO:0000313" key="8">
    <source>
        <dbReference type="Proteomes" id="UP000006753"/>
    </source>
</evidence>
<dbReference type="SUPFAM" id="SSF55781">
    <property type="entry name" value="GAF domain-like"/>
    <property type="match status" value="1"/>
</dbReference>
<feature type="domain" description="Histidine kinase" evidence="4">
    <location>
        <begin position="722"/>
        <end position="991"/>
    </location>
</feature>
<dbReference type="SMART" id="SM00387">
    <property type="entry name" value="HATPase_c"/>
    <property type="match status" value="1"/>
</dbReference>
<dbReference type="Pfam" id="PF00512">
    <property type="entry name" value="HisKA"/>
    <property type="match status" value="1"/>
</dbReference>
<evidence type="ECO:0000313" key="7">
    <source>
        <dbReference type="EMBL" id="EKD17143.1"/>
    </source>
</evidence>
<dbReference type="SUPFAM" id="SSF52172">
    <property type="entry name" value="CheY-like"/>
    <property type="match status" value="1"/>
</dbReference>
<dbReference type="Gene3D" id="1.10.287.130">
    <property type="match status" value="1"/>
</dbReference>
<evidence type="ECO:0000256" key="3">
    <source>
        <dbReference type="SAM" id="MobiDB-lite"/>
    </source>
</evidence>
<dbReference type="SUPFAM" id="SSF55785">
    <property type="entry name" value="PYP-like sensor domain (PAS domain)"/>
    <property type="match status" value="1"/>
</dbReference>
<dbReference type="eggNOG" id="KOG0519">
    <property type="taxonomic scope" value="Eukaryota"/>
</dbReference>
<feature type="compositionally biased region" description="Low complexity" evidence="3">
    <location>
        <begin position="171"/>
        <end position="189"/>
    </location>
</feature>
<reference evidence="7 8" key="1">
    <citation type="journal article" date="2012" name="BMC Genomics">
        <title>Sequencing the genome of Marssonina brunnea reveals fungus-poplar co-evolution.</title>
        <authorList>
            <person name="Zhu S."/>
            <person name="Cao Y.-Z."/>
            <person name="Jiang C."/>
            <person name="Tan B.-Y."/>
            <person name="Wang Z."/>
            <person name="Feng S."/>
            <person name="Zhang L."/>
            <person name="Su X.-H."/>
            <person name="Brejova B."/>
            <person name="Vinar T."/>
            <person name="Xu M."/>
            <person name="Wang M.-X."/>
            <person name="Zhang S.-G."/>
            <person name="Huang M.-R."/>
            <person name="Wu R."/>
            <person name="Zhou Y."/>
        </authorList>
    </citation>
    <scope>NUCLEOTIDE SEQUENCE [LARGE SCALE GENOMIC DNA]</scope>
    <source>
        <strain evidence="7 8">MB_m1</strain>
    </source>
</reference>
<evidence type="ECO:0000259" key="5">
    <source>
        <dbReference type="PROSITE" id="PS50110"/>
    </source>
</evidence>
<dbReference type="InterPro" id="IPR005467">
    <property type="entry name" value="His_kinase_dom"/>
</dbReference>
<evidence type="ECO:0000259" key="6">
    <source>
        <dbReference type="PROSITE" id="PS50112"/>
    </source>
</evidence>
<name>K1X8X2_MARBU</name>
<dbReference type="AlphaFoldDB" id="K1X8X2"/>
<dbReference type="InterPro" id="IPR035965">
    <property type="entry name" value="PAS-like_dom_sf"/>
</dbReference>
<dbReference type="SMART" id="SM00388">
    <property type="entry name" value="HisKA"/>
    <property type="match status" value="1"/>
</dbReference>
<dbReference type="InterPro" id="IPR001789">
    <property type="entry name" value="Sig_transdc_resp-reg_receiver"/>
</dbReference>
<feature type="region of interest" description="Disordered" evidence="3">
    <location>
        <begin position="993"/>
        <end position="1032"/>
    </location>
</feature>
<dbReference type="InterPro" id="IPR004358">
    <property type="entry name" value="Sig_transdc_His_kin-like_C"/>
</dbReference>
<dbReference type="InterPro" id="IPR003661">
    <property type="entry name" value="HisK_dim/P_dom"/>
</dbReference>
<dbReference type="Gene3D" id="3.30.565.10">
    <property type="entry name" value="Histidine kinase-like ATPase, C-terminal domain"/>
    <property type="match status" value="1"/>
</dbReference>
<feature type="region of interest" description="Disordered" evidence="3">
    <location>
        <begin position="167"/>
        <end position="194"/>
    </location>
</feature>
<dbReference type="KEGG" id="mbe:MBM_04720"/>
<feature type="modified residue" description="4-aspartylphosphate" evidence="2">
    <location>
        <position position="1096"/>
    </location>
</feature>
<keyword evidence="8" id="KW-1185">Reference proteome</keyword>
<keyword evidence="1 2" id="KW-0597">Phosphoprotein</keyword>
<dbReference type="PROSITE" id="PS50109">
    <property type="entry name" value="HIS_KIN"/>
    <property type="match status" value="1"/>
</dbReference>
<proteinExistence type="predicted"/>
<accession>K1X8X2</accession>
<dbReference type="PRINTS" id="PR00344">
    <property type="entry name" value="BCTRLSENSOR"/>
</dbReference>
<dbReference type="SMART" id="SM00448">
    <property type="entry name" value="REC"/>
    <property type="match status" value="1"/>
</dbReference>
<dbReference type="Gene3D" id="3.40.50.2300">
    <property type="match status" value="1"/>
</dbReference>
<dbReference type="SUPFAM" id="SSF47384">
    <property type="entry name" value="Homodimeric domain of signal transducing histidine kinase"/>
    <property type="match status" value="1"/>
</dbReference>
<protein>
    <submittedName>
        <fullName evidence="7">Hsp90-like protein</fullName>
    </submittedName>
</protein>
<sequence>MPPFKFPAVSRRGGRESDGEDVSNESNEVDSKATPTDKCASARENSLMSLGLLELLDIDDRPVLVLDLASPTKRVPIYHNASLQRIPLLELKVGDGVLCAEASARDPDYAAFLDWATAPHQKELPHIIYCGLWWTAKTIRNRWRIVTGAEAGGHDYTGAKRRLSEAHRVARAQSASSPRPSHSPSQSRSKLTSDESLEAQISAFRMREVAPTQSFPTHDNVEKPKVAIPEHRLDFIKAYPAVIPSPHLQFFMEFDWGSTGVGPISSWSTNLRQMVNILMTDPRPAAMYCGRDKTMMYNEAYVRVTGQKHPGMMGRRFTEAWAEVASDFTEAFEKAYINGQSYNPVFDTTRQFIADRRMACLLRFGQYVNASRDQKEFWQQVTIAFRADHTDLPFALIYSVDGDFNDTISEASDQSHESRKWVLEGKIRIPDSCSNIPDRSTEQQMEDFLPGFPELIRAESPTLLLAGNGTMPEFIARNITLADNEPAQSAIFLPIRSIGDNEFGFMIIGLNPRKRFDSDYKVFLELLNRQLATSLASAVLFEEEIRRAARDRNLLTKKLAIQTCEALENETRFRRMADLAPVGMFHIDPAGVLLYANENYYEITAHPRNVVTPMSWLCVLADEDLPQMATEWSKLLQGESVNLELRLRRQFNAEELVDGERVDGNRWILAAAYPERATDGTVIGILGCITDISRQKWMEGFRTRKMLEAVELKRQQENFIDMTSHEMRNPLSAIVQCADWIGTSLSKFDCDEADVVIPRDVIDGYADATETIVLCAQHQKRIIDDVLTLSKLDSDLLDITPVDVQPVSMIQASLKMFDFEVQSGDIDFKFQVLPCYTALAVDWVKLDPSRLLQVLINLVTNAIKFTVNEAKRQIVISLGASLTLPDCNQIEYLPRTINRRDMTGGSAWGDGEPVYLYIEVQDSGRGLDSTERNLLFKRFSQASPKTHVQYGGSGLGLFICRQLAELQGGQIGVASSVGVGSKFAFYVRARRCSPPPASPSTQIVNRPRPTGLEAARNPGSEAPKQDSALPTPTPRHVLVVEDNIVNQKVLSRQLQSVGCLVSVANHGKEALSFLEKSRFWKGNEFRGIELSVVLMDLEMPVMDGLTCVKHIRQLQKEGLIVGHVPVIAVTANARSEQISTAKESGMDSVVTKPFRIPDLLPEIDKQVLLGNARTIERSASAPV</sequence>
<organism evidence="7 8">
    <name type="scientific">Marssonina brunnea f. sp. multigermtubi (strain MB_m1)</name>
    <name type="common">Marssonina leaf spot fungus</name>
    <dbReference type="NCBI Taxonomy" id="1072389"/>
    <lineage>
        <taxon>Eukaryota</taxon>
        <taxon>Fungi</taxon>
        <taxon>Dikarya</taxon>
        <taxon>Ascomycota</taxon>
        <taxon>Pezizomycotina</taxon>
        <taxon>Leotiomycetes</taxon>
        <taxon>Helotiales</taxon>
        <taxon>Drepanopezizaceae</taxon>
        <taxon>Drepanopeziza</taxon>
    </lineage>
</organism>
<dbReference type="InParanoid" id="K1X8X2"/>
<dbReference type="CDD" id="cd00082">
    <property type="entry name" value="HisKA"/>
    <property type="match status" value="1"/>
</dbReference>
<dbReference type="HOGENOM" id="CLU_000445_82_4_1"/>
<dbReference type="Pfam" id="PF00072">
    <property type="entry name" value="Response_reg"/>
    <property type="match status" value="1"/>
</dbReference>
<dbReference type="SMART" id="SM00091">
    <property type="entry name" value="PAS"/>
    <property type="match status" value="1"/>
</dbReference>
<dbReference type="Pfam" id="PF26131">
    <property type="entry name" value="PAS-like"/>
    <property type="match status" value="1"/>
</dbReference>
<dbReference type="InterPro" id="IPR036890">
    <property type="entry name" value="HATPase_C_sf"/>
</dbReference>
<dbReference type="Proteomes" id="UP000006753">
    <property type="component" value="Unassembled WGS sequence"/>
</dbReference>
<dbReference type="PROSITE" id="PS50110">
    <property type="entry name" value="RESPONSE_REGULATORY"/>
    <property type="match status" value="1"/>
</dbReference>
<dbReference type="InterPro" id="IPR058846">
    <property type="entry name" value="PAS-like"/>
</dbReference>
<dbReference type="InterPro" id="IPR011006">
    <property type="entry name" value="CheY-like_superfamily"/>
</dbReference>
<dbReference type="EMBL" id="JH921437">
    <property type="protein sequence ID" value="EKD17143.1"/>
    <property type="molecule type" value="Genomic_DNA"/>
</dbReference>
<dbReference type="SUPFAM" id="SSF55874">
    <property type="entry name" value="ATPase domain of HSP90 chaperone/DNA topoisomerase II/histidine kinase"/>
    <property type="match status" value="1"/>
</dbReference>
<dbReference type="OrthoDB" id="60033at2759"/>
<dbReference type="Gene3D" id="3.30.450.20">
    <property type="entry name" value="PAS domain"/>
    <property type="match status" value="1"/>
</dbReference>
<dbReference type="InterPro" id="IPR036097">
    <property type="entry name" value="HisK_dim/P_sf"/>
</dbReference>
<dbReference type="PROSITE" id="PS50112">
    <property type="entry name" value="PAS"/>
    <property type="match status" value="1"/>
</dbReference>
<dbReference type="PANTHER" id="PTHR43719">
    <property type="entry name" value="TWO-COMPONENT HISTIDINE KINASE"/>
    <property type="match status" value="1"/>
</dbReference>
<dbReference type="CDD" id="cd17546">
    <property type="entry name" value="REC_hyHK_CKI1_RcsC-like"/>
    <property type="match status" value="1"/>
</dbReference>
<dbReference type="InterPro" id="IPR003594">
    <property type="entry name" value="HATPase_dom"/>
</dbReference>
<evidence type="ECO:0000256" key="2">
    <source>
        <dbReference type="PROSITE-ProRule" id="PRU00169"/>
    </source>
</evidence>
<dbReference type="GO" id="GO:0000155">
    <property type="term" value="F:phosphorelay sensor kinase activity"/>
    <property type="evidence" value="ECO:0007669"/>
    <property type="project" value="InterPro"/>
</dbReference>